<dbReference type="InterPro" id="IPR022560">
    <property type="entry name" value="DUF3473"/>
</dbReference>
<evidence type="ECO:0000259" key="1">
    <source>
        <dbReference type="PROSITE" id="PS51677"/>
    </source>
</evidence>
<protein>
    <submittedName>
        <fullName evidence="2">DUF3473 domain-containing protein</fullName>
    </submittedName>
</protein>
<evidence type="ECO:0000313" key="3">
    <source>
        <dbReference type="Proteomes" id="UP001501294"/>
    </source>
</evidence>
<dbReference type="InterPro" id="IPR002509">
    <property type="entry name" value="NODB_dom"/>
</dbReference>
<dbReference type="InterPro" id="IPR011330">
    <property type="entry name" value="Glyco_hydro/deAcase_b/a-brl"/>
</dbReference>
<dbReference type="CDD" id="cd10941">
    <property type="entry name" value="CE4_PuuE_HpPgdA_like_2"/>
    <property type="match status" value="1"/>
</dbReference>
<dbReference type="InterPro" id="IPR045235">
    <property type="entry name" value="PuuE_HpPgdA-like"/>
</dbReference>
<dbReference type="SUPFAM" id="SSF88713">
    <property type="entry name" value="Glycoside hydrolase/deacetylase"/>
    <property type="match status" value="1"/>
</dbReference>
<comment type="caution">
    <text evidence="2">The sequence shown here is derived from an EMBL/GenBank/DDBJ whole genome shotgun (WGS) entry which is preliminary data.</text>
</comment>
<dbReference type="Pfam" id="PF11959">
    <property type="entry name" value="DUF3473"/>
    <property type="match status" value="1"/>
</dbReference>
<dbReference type="Pfam" id="PF01522">
    <property type="entry name" value="Polysacc_deac_1"/>
    <property type="match status" value="1"/>
</dbReference>
<dbReference type="PROSITE" id="PS51677">
    <property type="entry name" value="NODB"/>
    <property type="match status" value="1"/>
</dbReference>
<proteinExistence type="predicted"/>
<name>A0ABP8I0V6_9GAMM</name>
<reference evidence="3" key="1">
    <citation type="journal article" date="2019" name="Int. J. Syst. Evol. Microbiol.">
        <title>The Global Catalogue of Microorganisms (GCM) 10K type strain sequencing project: providing services to taxonomists for standard genome sequencing and annotation.</title>
        <authorList>
            <consortium name="The Broad Institute Genomics Platform"/>
            <consortium name="The Broad Institute Genome Sequencing Center for Infectious Disease"/>
            <person name="Wu L."/>
            <person name="Ma J."/>
        </authorList>
    </citation>
    <scope>NUCLEOTIDE SEQUENCE [LARGE SCALE GENOMIC DNA]</scope>
    <source>
        <strain evidence="3">JCM 17727</strain>
    </source>
</reference>
<dbReference type="PANTHER" id="PTHR47561:SF1">
    <property type="entry name" value="POLYSACCHARIDE DEACETYLASE FAMILY PROTEIN (AFU_ORTHOLOGUE AFUA_6G05030)"/>
    <property type="match status" value="1"/>
</dbReference>
<keyword evidence="3" id="KW-1185">Reference proteome</keyword>
<sequence length="283" mass="32389">MKILSFDIEDWFHLLDVEQTSDIGKWGNFESRIHQGVHRILDLLDECDQKATFFILGWVAEVYPTLVQEISKRGHDLGSHSYAHKLVYEMSKKDFKEDLARSKHVLEDTISKSVVSYRAPGFSIVRDSLWAYEILYELGFRVDSSIFPASRAHGGISSFPFAEPVIGETLSGNIKLFPLNSIRLLGNDFVFSGGGYFRLLPKALLEHWFNKENYIMTYFHPRDFDPEQPVVPGLSINRKFKSYVGLKSSLNKLSAILKSNDFITLKQACNRVDWSNVSTVKIK</sequence>
<dbReference type="Gene3D" id="3.20.20.370">
    <property type="entry name" value="Glycoside hydrolase/deacetylase"/>
    <property type="match status" value="1"/>
</dbReference>
<evidence type="ECO:0000313" key="2">
    <source>
        <dbReference type="EMBL" id="GAA4348835.1"/>
    </source>
</evidence>
<feature type="domain" description="NodB homology" evidence="1">
    <location>
        <begin position="15"/>
        <end position="217"/>
    </location>
</feature>
<dbReference type="PANTHER" id="PTHR47561">
    <property type="entry name" value="POLYSACCHARIDE DEACETYLASE FAMILY PROTEIN (AFU_ORTHOLOGUE AFUA_6G05030)"/>
    <property type="match status" value="1"/>
</dbReference>
<dbReference type="RefSeq" id="WP_223577920.1">
    <property type="nucleotide sequence ID" value="NZ_BAABFU010000002.1"/>
</dbReference>
<dbReference type="EMBL" id="BAABFU010000002">
    <property type="protein sequence ID" value="GAA4348835.1"/>
    <property type="molecule type" value="Genomic_DNA"/>
</dbReference>
<gene>
    <name evidence="2" type="ORF">GCM10023150_12620</name>
</gene>
<accession>A0ABP8I0V6</accession>
<dbReference type="Proteomes" id="UP001501294">
    <property type="component" value="Unassembled WGS sequence"/>
</dbReference>
<organism evidence="2 3">
    <name type="scientific">Kangiella taiwanensis</name>
    <dbReference type="NCBI Taxonomy" id="1079179"/>
    <lineage>
        <taxon>Bacteria</taxon>
        <taxon>Pseudomonadati</taxon>
        <taxon>Pseudomonadota</taxon>
        <taxon>Gammaproteobacteria</taxon>
        <taxon>Kangiellales</taxon>
        <taxon>Kangiellaceae</taxon>
        <taxon>Kangiella</taxon>
    </lineage>
</organism>